<dbReference type="Pfam" id="PF01416">
    <property type="entry name" value="PseudoU_synth_1"/>
    <property type="match status" value="1"/>
</dbReference>
<dbReference type="InterPro" id="IPR020097">
    <property type="entry name" value="PsdUridine_synth_TruA_a/b_dom"/>
</dbReference>
<evidence type="ECO:0000256" key="2">
    <source>
        <dbReference type="ARBA" id="ARBA00022694"/>
    </source>
</evidence>
<sequence>MTKRRILAYVGYCGFGLKGSQIQLHVAPEYTIEGIIAKKLFKHNLVKESNYVNPDHLRLDRSTRTDKGVHSLANLISLKVESSVDRSDEHASEAFADYIQQVINSKSENESNLDQQETFPDPQLQAFRVEVVSRRINTRGLVSIRGYEYILPFQIMLDLVKRFDTSPQQEDKIFELLRMKIRNEDIPRLKGEEEKNTLLLQAICEKLNYVLNQFEGFQSFHNFTVSSSSNDGEPMTRQIYHCYASPARVKCDSNHQEEWAIRFKLAGNGFVQHQIRKMISSAVLHVIAPEIMNQEFLDIALLSNEDVYINKVPGEHLIHTRSVLNDPDMEQRFSNCREQQIQFKKTILYPKIFKEHRALLEEHWLKYAREVLSFGNEWLTQKEQVKSRALQSIEAQRLLQLQRREKDVKFREDLLSQQKLLPDRAIPNGYRSHFYSKFKLYPQDERAIKAISDLATMILSKKLPISSNFELLDEAVVSEKLLDPNEIQLDEEL</sequence>
<dbReference type="Gene3D" id="3.30.70.580">
    <property type="entry name" value="Pseudouridine synthase I, catalytic domain, N-terminal subdomain"/>
    <property type="match status" value="1"/>
</dbReference>
<dbReference type="InterPro" id="IPR020094">
    <property type="entry name" value="TruA/RsuA/RluB/E/F_N"/>
</dbReference>
<dbReference type="InterPro" id="IPR001406">
    <property type="entry name" value="PsdUridine_synth_TruA"/>
</dbReference>
<evidence type="ECO:0000313" key="7">
    <source>
        <dbReference type="Proteomes" id="UP000816034"/>
    </source>
</evidence>
<feature type="domain" description="Pseudouridine synthase I TruA alpha/beta" evidence="5">
    <location>
        <begin position="212"/>
        <end position="296"/>
    </location>
</feature>
<evidence type="ECO:0000256" key="1">
    <source>
        <dbReference type="ARBA" id="ARBA00009375"/>
    </source>
</evidence>
<evidence type="ECO:0000313" key="6">
    <source>
        <dbReference type="EMBL" id="KAG2381484.1"/>
    </source>
</evidence>
<dbReference type="PANTHER" id="PTHR11142">
    <property type="entry name" value="PSEUDOURIDYLATE SYNTHASE"/>
    <property type="match status" value="1"/>
</dbReference>
<keyword evidence="2 4" id="KW-0819">tRNA processing</keyword>
<gene>
    <name evidence="6" type="ORF">C9374_006473</name>
</gene>
<dbReference type="GO" id="GO:0005634">
    <property type="term" value="C:nucleus"/>
    <property type="evidence" value="ECO:0007669"/>
    <property type="project" value="TreeGrafter"/>
</dbReference>
<evidence type="ECO:0000256" key="3">
    <source>
        <dbReference type="ARBA" id="ARBA00023235"/>
    </source>
</evidence>
<dbReference type="EMBL" id="PYSW02000027">
    <property type="protein sequence ID" value="KAG2381484.1"/>
    <property type="molecule type" value="Genomic_DNA"/>
</dbReference>
<name>A0AA88KH80_NAELO</name>
<evidence type="ECO:0000256" key="4">
    <source>
        <dbReference type="RuleBase" id="RU003792"/>
    </source>
</evidence>
<dbReference type="GeneID" id="68098927"/>
<dbReference type="EC" id="5.4.99.12" evidence="4"/>
<dbReference type="PANTHER" id="PTHR11142:SF9">
    <property type="entry name" value="TRNA PSEUDOURIDINE SYNTHASE-RELATED"/>
    <property type="match status" value="1"/>
</dbReference>
<comment type="catalytic activity">
    <reaction evidence="4">
        <text>uridine(38/39/40) in tRNA = pseudouridine(38/39/40) in tRNA</text>
        <dbReference type="Rhea" id="RHEA:22376"/>
        <dbReference type="Rhea" id="RHEA-COMP:10085"/>
        <dbReference type="Rhea" id="RHEA-COMP:10087"/>
        <dbReference type="ChEBI" id="CHEBI:65314"/>
        <dbReference type="ChEBI" id="CHEBI:65315"/>
        <dbReference type="EC" id="5.4.99.12"/>
    </reaction>
</comment>
<proteinExistence type="inferred from homology"/>
<dbReference type="GO" id="GO:0160147">
    <property type="term" value="F:tRNA pseudouridine(38-40) synthase activity"/>
    <property type="evidence" value="ECO:0007669"/>
    <property type="project" value="UniProtKB-EC"/>
</dbReference>
<comment type="caution">
    <text evidence="6">The sequence shown here is derived from an EMBL/GenBank/DDBJ whole genome shotgun (WGS) entry which is preliminary data.</text>
</comment>
<evidence type="ECO:0000259" key="5">
    <source>
        <dbReference type="Pfam" id="PF01416"/>
    </source>
</evidence>
<reference evidence="6 7" key="1">
    <citation type="journal article" date="2018" name="BMC Genomics">
        <title>The genome of Naegleria lovaniensis, the basis for a comparative approach to unravel pathogenicity factors of the human pathogenic amoeba N. fowleri.</title>
        <authorList>
            <person name="Liechti N."/>
            <person name="Schurch N."/>
            <person name="Bruggmann R."/>
            <person name="Wittwer M."/>
        </authorList>
    </citation>
    <scope>NUCLEOTIDE SEQUENCE [LARGE SCALE GENOMIC DNA]</scope>
    <source>
        <strain evidence="6 7">ATCC 30569</strain>
    </source>
</reference>
<accession>A0AA88KH80</accession>
<dbReference type="Gene3D" id="3.30.70.660">
    <property type="entry name" value="Pseudouridine synthase I, catalytic domain, C-terminal subdomain"/>
    <property type="match status" value="1"/>
</dbReference>
<dbReference type="AlphaFoldDB" id="A0AA88KH80"/>
<dbReference type="RefSeq" id="XP_044547164.1">
    <property type="nucleotide sequence ID" value="XM_044696337.1"/>
</dbReference>
<keyword evidence="7" id="KW-1185">Reference proteome</keyword>
<dbReference type="GO" id="GO:0031119">
    <property type="term" value="P:tRNA pseudouridine synthesis"/>
    <property type="evidence" value="ECO:0007669"/>
    <property type="project" value="TreeGrafter"/>
</dbReference>
<dbReference type="SUPFAM" id="SSF55120">
    <property type="entry name" value="Pseudouridine synthase"/>
    <property type="match status" value="1"/>
</dbReference>
<dbReference type="GO" id="GO:0003723">
    <property type="term" value="F:RNA binding"/>
    <property type="evidence" value="ECO:0007669"/>
    <property type="project" value="InterPro"/>
</dbReference>
<organism evidence="6 7">
    <name type="scientific">Naegleria lovaniensis</name>
    <name type="common">Amoeba</name>
    <dbReference type="NCBI Taxonomy" id="51637"/>
    <lineage>
        <taxon>Eukaryota</taxon>
        <taxon>Discoba</taxon>
        <taxon>Heterolobosea</taxon>
        <taxon>Tetramitia</taxon>
        <taxon>Eutetramitia</taxon>
        <taxon>Vahlkampfiidae</taxon>
        <taxon>Naegleria</taxon>
    </lineage>
</organism>
<dbReference type="GO" id="GO:1990481">
    <property type="term" value="P:mRNA pseudouridine synthesis"/>
    <property type="evidence" value="ECO:0007669"/>
    <property type="project" value="TreeGrafter"/>
</dbReference>
<comment type="similarity">
    <text evidence="1 4">Belongs to the tRNA pseudouridine synthase TruA family.</text>
</comment>
<protein>
    <recommendedName>
        <fullName evidence="4">tRNA pseudouridine synthase</fullName>
        <ecNumber evidence="4">5.4.99.12</ecNumber>
    </recommendedName>
</protein>
<dbReference type="InterPro" id="IPR020095">
    <property type="entry name" value="PsdUridine_synth_TruA_C"/>
</dbReference>
<keyword evidence="3 4" id="KW-0413">Isomerase</keyword>
<dbReference type="InterPro" id="IPR020103">
    <property type="entry name" value="PsdUridine_synth_cat_dom_sf"/>
</dbReference>
<dbReference type="Proteomes" id="UP000816034">
    <property type="component" value="Unassembled WGS sequence"/>
</dbReference>